<dbReference type="EMBL" id="BAAAYL010000001">
    <property type="protein sequence ID" value="GAA3370381.1"/>
    <property type="molecule type" value="Genomic_DNA"/>
</dbReference>
<reference evidence="2" key="1">
    <citation type="journal article" date="2019" name="Int. J. Syst. Evol. Microbiol.">
        <title>The Global Catalogue of Microorganisms (GCM) 10K type strain sequencing project: providing services to taxonomists for standard genome sequencing and annotation.</title>
        <authorList>
            <consortium name="The Broad Institute Genomics Platform"/>
            <consortium name="The Broad Institute Genome Sequencing Center for Infectious Disease"/>
            <person name="Wu L."/>
            <person name="Ma J."/>
        </authorList>
    </citation>
    <scope>NUCLEOTIDE SEQUENCE [LARGE SCALE GENOMIC DNA]</scope>
    <source>
        <strain evidence="2">JCM 9651</strain>
    </source>
</reference>
<protein>
    <submittedName>
        <fullName evidence="1">Uncharacterized protein</fullName>
    </submittedName>
</protein>
<keyword evidence="2" id="KW-1185">Reference proteome</keyword>
<evidence type="ECO:0000313" key="2">
    <source>
        <dbReference type="Proteomes" id="UP001499990"/>
    </source>
</evidence>
<comment type="caution">
    <text evidence="1">The sequence shown here is derived from an EMBL/GenBank/DDBJ whole genome shotgun (WGS) entry which is preliminary data.</text>
</comment>
<accession>A0ABP6S879</accession>
<sequence length="70" mass="8024">MRLRRERAGRRAGRLIDRKDEWTKVARSGTRDALIRLHGPTPLTRTAHKIPRSFRARRTYGSASSRSPVG</sequence>
<dbReference type="Proteomes" id="UP001499990">
    <property type="component" value="Unassembled WGS sequence"/>
</dbReference>
<organism evidence="1 2">
    <name type="scientific">Streptomyces sannanensis</name>
    <dbReference type="NCBI Taxonomy" id="285536"/>
    <lineage>
        <taxon>Bacteria</taxon>
        <taxon>Bacillati</taxon>
        <taxon>Actinomycetota</taxon>
        <taxon>Actinomycetes</taxon>
        <taxon>Kitasatosporales</taxon>
        <taxon>Streptomycetaceae</taxon>
        <taxon>Streptomyces</taxon>
    </lineage>
</organism>
<proteinExistence type="predicted"/>
<gene>
    <name evidence="1" type="ORF">GCM10020367_16790</name>
</gene>
<evidence type="ECO:0000313" key="1">
    <source>
        <dbReference type="EMBL" id="GAA3370381.1"/>
    </source>
</evidence>
<name>A0ABP6S879_9ACTN</name>